<dbReference type="OrthoDB" id="9862836at2"/>
<sequence>MKRNKMTWLVATLLLSACAVVGCAAPVEPAGDVLAGNDDGVRAVLPEAEQTPIYEVPVELDGETATVPARTTVARHANLLDAGFNGLHGEEAVAAFLTTIVQQTVDQTGELPEGVVTVRDQEGDPSERAPNATCISCFPVDTNCRIVWCNGGICYEHCDTITACVVFTCEPEPPGVLVSAPSGPRPGSPHDSGL</sequence>
<evidence type="ECO:0008006" key="4">
    <source>
        <dbReference type="Google" id="ProtNLM"/>
    </source>
</evidence>
<name>A0A4P2PVP1_SORCE</name>
<dbReference type="RefSeq" id="WP_129346224.1">
    <property type="nucleotide sequence ID" value="NZ_CP012670.1"/>
</dbReference>
<feature type="chain" id="PRO_5020709509" description="Secreted protein" evidence="1">
    <location>
        <begin position="25"/>
        <end position="194"/>
    </location>
</feature>
<dbReference type="PROSITE" id="PS51257">
    <property type="entry name" value="PROKAR_LIPOPROTEIN"/>
    <property type="match status" value="1"/>
</dbReference>
<reference evidence="2 3" key="1">
    <citation type="submission" date="2015-09" db="EMBL/GenBank/DDBJ databases">
        <title>Sorangium comparison.</title>
        <authorList>
            <person name="Zaburannyi N."/>
            <person name="Bunk B."/>
            <person name="Overmann J."/>
            <person name="Mueller R."/>
        </authorList>
    </citation>
    <scope>NUCLEOTIDE SEQUENCE [LARGE SCALE GENOMIC DNA]</scope>
    <source>
        <strain evidence="2 3">So ceGT47</strain>
    </source>
</reference>
<feature type="signal peptide" evidence="1">
    <location>
        <begin position="1"/>
        <end position="24"/>
    </location>
</feature>
<dbReference type="EMBL" id="CP012670">
    <property type="protein sequence ID" value="AUX20817.1"/>
    <property type="molecule type" value="Genomic_DNA"/>
</dbReference>
<organism evidence="2 3">
    <name type="scientific">Sorangium cellulosum</name>
    <name type="common">Polyangium cellulosum</name>
    <dbReference type="NCBI Taxonomy" id="56"/>
    <lineage>
        <taxon>Bacteria</taxon>
        <taxon>Pseudomonadati</taxon>
        <taxon>Myxococcota</taxon>
        <taxon>Polyangia</taxon>
        <taxon>Polyangiales</taxon>
        <taxon>Polyangiaceae</taxon>
        <taxon>Sorangium</taxon>
    </lineage>
</organism>
<gene>
    <name evidence="2" type="ORF">SOCEGT47_012910</name>
</gene>
<protein>
    <recommendedName>
        <fullName evidence="4">Secreted protein</fullName>
    </recommendedName>
</protein>
<dbReference type="Proteomes" id="UP000295781">
    <property type="component" value="Chromosome"/>
</dbReference>
<dbReference type="AlphaFoldDB" id="A0A4P2PVP1"/>
<evidence type="ECO:0000256" key="1">
    <source>
        <dbReference type="SAM" id="SignalP"/>
    </source>
</evidence>
<keyword evidence="1" id="KW-0732">Signal</keyword>
<evidence type="ECO:0000313" key="3">
    <source>
        <dbReference type="Proteomes" id="UP000295781"/>
    </source>
</evidence>
<accession>A0A4P2PVP1</accession>
<proteinExistence type="predicted"/>
<evidence type="ECO:0000313" key="2">
    <source>
        <dbReference type="EMBL" id="AUX20817.1"/>
    </source>
</evidence>